<evidence type="ECO:0000313" key="3">
    <source>
        <dbReference type="Proteomes" id="UP000012313"/>
    </source>
</evidence>
<protein>
    <submittedName>
        <fullName evidence="2">PF07119 family protein</fullName>
    </submittedName>
</protein>
<dbReference type="EMBL" id="AOHC02000037">
    <property type="protein sequence ID" value="EMY77487.1"/>
    <property type="molecule type" value="Genomic_DNA"/>
</dbReference>
<accession>N1WJH7</accession>
<feature type="transmembrane region" description="Helical" evidence="1">
    <location>
        <begin position="15"/>
        <end position="36"/>
    </location>
</feature>
<evidence type="ECO:0000313" key="2">
    <source>
        <dbReference type="EMBL" id="EMY77487.1"/>
    </source>
</evidence>
<gene>
    <name evidence="2" type="ORF">LEP1GSC060_3100</name>
</gene>
<evidence type="ECO:0000256" key="1">
    <source>
        <dbReference type="SAM" id="Phobius"/>
    </source>
</evidence>
<keyword evidence="1" id="KW-0812">Transmembrane</keyword>
<dbReference type="InterPro" id="IPR010780">
    <property type="entry name" value="DUF1375"/>
</dbReference>
<feature type="transmembrane region" description="Helical" evidence="1">
    <location>
        <begin position="48"/>
        <end position="67"/>
    </location>
</feature>
<proteinExistence type="predicted"/>
<organism evidence="2 3">
    <name type="scientific">Leptospira weilii serovar Ranarum str. ICFT</name>
    <dbReference type="NCBI Taxonomy" id="1218598"/>
    <lineage>
        <taxon>Bacteria</taxon>
        <taxon>Pseudomonadati</taxon>
        <taxon>Spirochaetota</taxon>
        <taxon>Spirochaetia</taxon>
        <taxon>Leptospirales</taxon>
        <taxon>Leptospiraceae</taxon>
        <taxon>Leptospira</taxon>
    </lineage>
</organism>
<dbReference type="STRING" id="1218598.LEP1GSC060_3100"/>
<keyword evidence="3" id="KW-1185">Reference proteome</keyword>
<comment type="caution">
    <text evidence="2">The sequence shown here is derived from an EMBL/GenBank/DDBJ whole genome shotgun (WGS) entry which is preliminary data.</text>
</comment>
<reference evidence="2" key="1">
    <citation type="submission" date="2013-03" db="EMBL/GenBank/DDBJ databases">
        <authorList>
            <person name="Harkins D.M."/>
            <person name="Durkin A.S."/>
            <person name="Brinkac L.M."/>
            <person name="Haft D.H."/>
            <person name="Selengut J.D."/>
            <person name="Sanka R."/>
            <person name="DePew J."/>
            <person name="Purushe J."/>
            <person name="Hartskeerl R.A."/>
            <person name="Ahmed A."/>
            <person name="van der Linden H."/>
            <person name="Goris M.G.A."/>
            <person name="Vinetz J.M."/>
            <person name="Sutton G.G."/>
            <person name="Nierman W.C."/>
            <person name="Fouts D.E."/>
        </authorList>
    </citation>
    <scope>NUCLEOTIDE SEQUENCE [LARGE SCALE GENOMIC DNA]</scope>
    <source>
        <strain evidence="2">ICFT</strain>
    </source>
</reference>
<name>N1WJH7_9LEPT</name>
<keyword evidence="1" id="KW-1133">Transmembrane helix</keyword>
<sequence>MTINQPPNTNMIRKIISFLIVLNLNCSTTATLIEAVKKKKDYRPYDGTLIDIFLISLGPFGVFYGKSTTLSFISGLIDLPFSFVLDTILLPGTIPYYIYVKSGRPGSENWHNQKFSVRLKSFRDQNPPYAALKLIIAENDLEALQEFFKSYDVVALEKKIRYLQEENLLPYEHREQSPYYPETGIIDYMGAFFSKGEPYNYQRESNPLSLGDRLEFAYLLYEEFRKDPILEKRYYDTVWKVCFSSGVLIENPNILKKVILEFSEKKEISNLFASIAQEYSEKRYKHFQDSFHDSYYFHNKAKTQKSSEFWYNRVELLTKLDKFLQKNPELQKKWKLTAWISAISSGVIAYRPPLLERAFREFPIETEKSALNLFVTAYKSKNRQSVDIIAQNLKDAKTFPLDQLHETNIENILEYPYLLEKLLQTGWDPNQILEWKKPKFDGRKKSIQTEEKTLLILAMEDDLIPVETIRILLKYGANPGLGVKRNSEGKEYMFYPLAAINSNGNDIIKESKQKILIDWKK</sequence>
<dbReference type="AlphaFoldDB" id="N1WJH7"/>
<feature type="transmembrane region" description="Helical" evidence="1">
    <location>
        <begin position="79"/>
        <end position="99"/>
    </location>
</feature>
<dbReference type="Proteomes" id="UP000012313">
    <property type="component" value="Unassembled WGS sequence"/>
</dbReference>
<dbReference type="Pfam" id="PF07119">
    <property type="entry name" value="DUF1375"/>
    <property type="match status" value="1"/>
</dbReference>
<keyword evidence="1" id="KW-0472">Membrane</keyword>